<keyword evidence="2" id="KW-0496">Mitochondrion</keyword>
<geneLocation type="mitochondrion" evidence="2"/>
<evidence type="ECO:0000256" key="1">
    <source>
        <dbReference type="SAM" id="SignalP"/>
    </source>
</evidence>
<keyword evidence="1" id="KW-0732">Signal</keyword>
<proteinExistence type="predicted"/>
<gene>
    <name evidence="2" type="ORF">AEK19_MT1604</name>
</gene>
<evidence type="ECO:0000313" key="2">
    <source>
        <dbReference type="EMBL" id="ART31789.1"/>
    </source>
</evidence>
<name>A0A1Y0B369_9LAMI</name>
<reference evidence="2" key="1">
    <citation type="submission" date="2017-03" db="EMBL/GenBank/DDBJ databases">
        <title>The mitochondrial genome of the carnivorous plant Utricularia reniformis (Lentibulariaceae): structure, comparative analysis and evolutionary landmarks.</title>
        <authorList>
            <person name="Silva S.R."/>
            <person name="Alvarenga D.O."/>
            <person name="Michael T.P."/>
            <person name="Miranda V.F.O."/>
            <person name="Varani A.M."/>
        </authorList>
    </citation>
    <scope>NUCLEOTIDE SEQUENCE</scope>
</reference>
<accession>A0A1Y0B369</accession>
<organism evidence="2">
    <name type="scientific">Utricularia reniformis</name>
    <dbReference type="NCBI Taxonomy" id="192314"/>
    <lineage>
        <taxon>Eukaryota</taxon>
        <taxon>Viridiplantae</taxon>
        <taxon>Streptophyta</taxon>
        <taxon>Embryophyta</taxon>
        <taxon>Tracheophyta</taxon>
        <taxon>Spermatophyta</taxon>
        <taxon>Magnoliopsida</taxon>
        <taxon>eudicotyledons</taxon>
        <taxon>Gunneridae</taxon>
        <taxon>Pentapetalae</taxon>
        <taxon>asterids</taxon>
        <taxon>lamiids</taxon>
        <taxon>Lamiales</taxon>
        <taxon>Lentibulariaceae</taxon>
        <taxon>Utricularia</taxon>
    </lineage>
</organism>
<protein>
    <submittedName>
        <fullName evidence="2">Uncharacterized protein</fullName>
    </submittedName>
</protein>
<feature type="signal peptide" evidence="1">
    <location>
        <begin position="1"/>
        <end position="26"/>
    </location>
</feature>
<sequence>MRVTLSRSGLLLPLPLLSLLFSVLQSGFRKAHTFEKSNEKPGILLSGITSILDYST</sequence>
<dbReference type="AlphaFoldDB" id="A0A1Y0B369"/>
<feature type="chain" id="PRO_5012191879" evidence="1">
    <location>
        <begin position="27"/>
        <end position="56"/>
    </location>
</feature>
<dbReference type="EMBL" id="KY774314">
    <property type="protein sequence ID" value="ART31789.1"/>
    <property type="molecule type" value="Genomic_DNA"/>
</dbReference>